<dbReference type="Proteomes" id="UP000032180">
    <property type="component" value="Chromosome 7"/>
</dbReference>
<evidence type="ECO:0008006" key="3">
    <source>
        <dbReference type="Google" id="ProtNLM"/>
    </source>
</evidence>
<reference evidence="1" key="3">
    <citation type="submission" date="2015-04" db="UniProtKB">
        <authorList>
            <consortium name="EnsemblPlants"/>
        </authorList>
    </citation>
    <scope>IDENTIFICATION</scope>
</reference>
<dbReference type="PANTHER" id="PTHR33527">
    <property type="entry name" value="OS07G0274300 PROTEIN"/>
    <property type="match status" value="1"/>
</dbReference>
<dbReference type="AlphaFoldDB" id="A0A0D9WXL2"/>
<name>A0A0D9WXL2_9ORYZ</name>
<dbReference type="GO" id="GO:0003676">
    <property type="term" value="F:nucleic acid binding"/>
    <property type="evidence" value="ECO:0007669"/>
    <property type="project" value="InterPro"/>
</dbReference>
<dbReference type="PANTHER" id="PTHR33527:SF14">
    <property type="entry name" value="OS07G0274300 PROTEIN"/>
    <property type="match status" value="1"/>
</dbReference>
<accession>A0A0D9WXL2</accession>
<organism evidence="1 2">
    <name type="scientific">Leersia perrieri</name>
    <dbReference type="NCBI Taxonomy" id="77586"/>
    <lineage>
        <taxon>Eukaryota</taxon>
        <taxon>Viridiplantae</taxon>
        <taxon>Streptophyta</taxon>
        <taxon>Embryophyta</taxon>
        <taxon>Tracheophyta</taxon>
        <taxon>Spermatophyta</taxon>
        <taxon>Magnoliopsida</taxon>
        <taxon>Liliopsida</taxon>
        <taxon>Poales</taxon>
        <taxon>Poaceae</taxon>
        <taxon>BOP clade</taxon>
        <taxon>Oryzoideae</taxon>
        <taxon>Oryzeae</taxon>
        <taxon>Oryzinae</taxon>
        <taxon>Leersia</taxon>
    </lineage>
</organism>
<reference evidence="1 2" key="1">
    <citation type="submission" date="2012-08" db="EMBL/GenBank/DDBJ databases">
        <title>Oryza genome evolution.</title>
        <authorList>
            <person name="Wing R.A."/>
        </authorList>
    </citation>
    <scope>NUCLEOTIDE SEQUENCE</scope>
</reference>
<keyword evidence="2" id="KW-1185">Reference proteome</keyword>
<dbReference type="STRING" id="77586.A0A0D9WXL2"/>
<dbReference type="eggNOG" id="ENOG502SQA1">
    <property type="taxonomic scope" value="Eukaryota"/>
</dbReference>
<dbReference type="HOGENOM" id="CLU_049092_0_0_1"/>
<evidence type="ECO:0000313" key="2">
    <source>
        <dbReference type="Proteomes" id="UP000032180"/>
    </source>
</evidence>
<evidence type="ECO:0000313" key="1">
    <source>
        <dbReference type="EnsemblPlants" id="LPERR07G08510.1"/>
    </source>
</evidence>
<protein>
    <recommendedName>
        <fullName evidence="3">RRM domain-containing protein</fullName>
    </recommendedName>
</protein>
<dbReference type="SUPFAM" id="SSF54928">
    <property type="entry name" value="RNA-binding domain, RBD"/>
    <property type="match status" value="1"/>
</dbReference>
<dbReference type="Gramene" id="LPERR07G08510.1">
    <property type="protein sequence ID" value="LPERR07G08510.1"/>
    <property type="gene ID" value="LPERR07G08510"/>
</dbReference>
<dbReference type="EnsemblPlants" id="LPERR07G08510.1">
    <property type="protein sequence ID" value="LPERR07G08510.1"/>
    <property type="gene ID" value="LPERR07G08510"/>
</dbReference>
<sequence>MAPDLVILRDIFYRLVFFLQLDTSISMEIIAFWLFLEANNGDTGFLERVDSFDDDYFQAVAFAGKNFVETLNPDLCDLGDRSIIRSPFQQEATEGIAFYLNNVCYMVLEDLHGNEEMEEFPHHICQANKGNMNDEVPLSTEDLLSKIKSFYASSQKNHGEGPSCRSAQYPRNRILQDIEVAIDEYASTSHLAPLLDDLSLREKHNDPVMQQQPSEVPQDERTLFVTFSNGYPLSKDELYDFFMRHYGDIEDITIEEPPEPRPPLFAQVTFYSQLTLRRVLDGNKRVKFMTRGKHLWARQFVPKKKKPKNDELNLSD</sequence>
<proteinExistence type="predicted"/>
<dbReference type="InterPro" id="IPR035979">
    <property type="entry name" value="RBD_domain_sf"/>
</dbReference>
<reference evidence="2" key="2">
    <citation type="submission" date="2013-12" db="EMBL/GenBank/DDBJ databases">
        <authorList>
            <person name="Yu Y."/>
            <person name="Lee S."/>
            <person name="de Baynast K."/>
            <person name="Wissotski M."/>
            <person name="Liu L."/>
            <person name="Talag J."/>
            <person name="Goicoechea J."/>
            <person name="Angelova A."/>
            <person name="Jetty R."/>
            <person name="Kudrna D."/>
            <person name="Golser W."/>
            <person name="Rivera L."/>
            <person name="Zhang J."/>
            <person name="Wing R."/>
        </authorList>
    </citation>
    <scope>NUCLEOTIDE SEQUENCE</scope>
</reference>